<keyword evidence="7" id="KW-0472">Membrane</keyword>
<evidence type="ECO:0000256" key="3">
    <source>
        <dbReference type="ARBA" id="ARBA00023242"/>
    </source>
</evidence>
<dbReference type="Pfam" id="PF04082">
    <property type="entry name" value="Fungal_trans"/>
    <property type="match status" value="1"/>
</dbReference>
<dbReference type="GO" id="GO:0008270">
    <property type="term" value="F:zinc ion binding"/>
    <property type="evidence" value="ECO:0007669"/>
    <property type="project" value="InterPro"/>
</dbReference>
<dbReference type="GO" id="GO:0016705">
    <property type="term" value="F:oxidoreductase activity, acting on paired donors, with incorporation or reduction of molecular oxygen"/>
    <property type="evidence" value="ECO:0007669"/>
    <property type="project" value="InterPro"/>
</dbReference>
<dbReference type="InterPro" id="IPR036396">
    <property type="entry name" value="Cyt_P450_sf"/>
</dbReference>
<keyword evidence="7" id="KW-1133">Transmembrane helix</keyword>
<evidence type="ECO:0000256" key="2">
    <source>
        <dbReference type="ARBA" id="ARBA00023004"/>
    </source>
</evidence>
<dbReference type="InterPro" id="IPR001128">
    <property type="entry name" value="Cyt_P450"/>
</dbReference>
<dbReference type="GO" id="GO:0006351">
    <property type="term" value="P:DNA-templated transcription"/>
    <property type="evidence" value="ECO:0007669"/>
    <property type="project" value="InterPro"/>
</dbReference>
<feature type="region of interest" description="Disordered" evidence="6">
    <location>
        <begin position="1195"/>
        <end position="1217"/>
    </location>
</feature>
<feature type="transmembrane region" description="Helical" evidence="7">
    <location>
        <begin position="12"/>
        <end position="31"/>
    </location>
</feature>
<evidence type="ECO:0000256" key="6">
    <source>
        <dbReference type="SAM" id="MobiDB-lite"/>
    </source>
</evidence>
<accession>A0A0B7JVK4</accession>
<dbReference type="InterPro" id="IPR007219">
    <property type="entry name" value="XnlR_reg_dom"/>
</dbReference>
<evidence type="ECO:0000259" key="8">
    <source>
        <dbReference type="SMART" id="SM00906"/>
    </source>
</evidence>
<comment type="cofactor">
    <cofactor evidence="4">
        <name>heme</name>
        <dbReference type="ChEBI" id="CHEBI:30413"/>
    </cofactor>
</comment>
<evidence type="ECO:0000256" key="1">
    <source>
        <dbReference type="ARBA" id="ARBA00022723"/>
    </source>
</evidence>
<dbReference type="InterPro" id="IPR017972">
    <property type="entry name" value="Cyt_P450_CS"/>
</dbReference>
<organism evidence="9">
    <name type="scientific">Bionectria ochroleuca</name>
    <name type="common">Gliocladium roseum</name>
    <dbReference type="NCBI Taxonomy" id="29856"/>
    <lineage>
        <taxon>Eukaryota</taxon>
        <taxon>Fungi</taxon>
        <taxon>Dikarya</taxon>
        <taxon>Ascomycota</taxon>
        <taxon>Pezizomycotina</taxon>
        <taxon>Sordariomycetes</taxon>
        <taxon>Hypocreomycetidae</taxon>
        <taxon>Hypocreales</taxon>
        <taxon>Bionectriaceae</taxon>
        <taxon>Clonostachys</taxon>
    </lineage>
</organism>
<dbReference type="PRINTS" id="PR00463">
    <property type="entry name" value="EP450I"/>
</dbReference>
<dbReference type="GO" id="GO:0005506">
    <property type="term" value="F:iron ion binding"/>
    <property type="evidence" value="ECO:0007669"/>
    <property type="project" value="InterPro"/>
</dbReference>
<keyword evidence="1 4" id="KW-0479">Metal-binding</keyword>
<dbReference type="PANTHER" id="PTHR36168:SF1">
    <property type="entry name" value="ORC1-LIKE AAA ATPASE DOMAIN-CONTAINING PROTEIN"/>
    <property type="match status" value="1"/>
</dbReference>
<evidence type="ECO:0000256" key="5">
    <source>
        <dbReference type="SAM" id="Coils"/>
    </source>
</evidence>
<keyword evidence="3" id="KW-0539">Nucleus</keyword>
<feature type="binding site" description="axial binding residue" evidence="4">
    <location>
        <position position="456"/>
    </location>
    <ligand>
        <name>heme</name>
        <dbReference type="ChEBI" id="CHEBI:30413"/>
    </ligand>
    <ligandPart>
        <name>Fe</name>
        <dbReference type="ChEBI" id="CHEBI:18248"/>
    </ligandPart>
</feature>
<protein>
    <recommendedName>
        <fullName evidence="8">Xylanolytic transcriptional activator regulatory domain-containing protein</fullName>
    </recommendedName>
</protein>
<dbReference type="PROSITE" id="PS00086">
    <property type="entry name" value="CYTOCHROME_P450"/>
    <property type="match status" value="1"/>
</dbReference>
<feature type="transmembrane region" description="Helical" evidence="7">
    <location>
        <begin position="1066"/>
        <end position="1090"/>
    </location>
</feature>
<dbReference type="InterPro" id="IPR056808">
    <property type="entry name" value="HTH_AAA"/>
</dbReference>
<dbReference type="GO" id="GO:0020037">
    <property type="term" value="F:heme binding"/>
    <property type="evidence" value="ECO:0007669"/>
    <property type="project" value="InterPro"/>
</dbReference>
<dbReference type="Pfam" id="PF00067">
    <property type="entry name" value="p450"/>
    <property type="match status" value="1"/>
</dbReference>
<feature type="domain" description="Xylanolytic transcriptional activator regulatory" evidence="8">
    <location>
        <begin position="826"/>
        <end position="899"/>
    </location>
</feature>
<dbReference type="InterPro" id="IPR041664">
    <property type="entry name" value="AAA_16"/>
</dbReference>
<evidence type="ECO:0000256" key="4">
    <source>
        <dbReference type="PIRSR" id="PIRSR602401-1"/>
    </source>
</evidence>
<dbReference type="InterPro" id="IPR027417">
    <property type="entry name" value="P-loop_NTPase"/>
</dbReference>
<keyword evidence="7" id="KW-0812">Transmembrane</keyword>
<evidence type="ECO:0000256" key="7">
    <source>
        <dbReference type="SAM" id="Phobius"/>
    </source>
</evidence>
<dbReference type="GO" id="GO:0004497">
    <property type="term" value="F:monooxygenase activity"/>
    <property type="evidence" value="ECO:0007669"/>
    <property type="project" value="InterPro"/>
</dbReference>
<dbReference type="InterPro" id="IPR002401">
    <property type="entry name" value="Cyt_P450_E_grp-I"/>
</dbReference>
<dbReference type="CDD" id="cd12148">
    <property type="entry name" value="fungal_TF_MHR"/>
    <property type="match status" value="1"/>
</dbReference>
<keyword evidence="5" id="KW-0175">Coiled coil</keyword>
<dbReference type="GO" id="GO:0003677">
    <property type="term" value="F:DNA binding"/>
    <property type="evidence" value="ECO:0007669"/>
    <property type="project" value="InterPro"/>
</dbReference>
<sequence>MSIFFVLSNGPGLYGIVAAVLVEVLVSYIVYQRFFHPLASYPGPFLASITDLWQVFQFLSLDQPYHLTKLHAKYGQFVRYGPDKLSITAEEAVPLIYQRGGRNMPKTEFYDAYGAKIPNVFGMRDENMHSIRRRHMSHSFSMSYIKGMEQYLDENMAILCDKVARFAKTGEVFDLKKMLHYYVIDVLGELAFSQSFGIQITDDGSRVPPVVEHSLLSAVTGAWPAMTSTLRKWLPVVPHPSLKALFKGRADCAALASQCVQRRLKDLEGVAEDAKDQRKDILTNLILATHPDTGERLAQHDLEAEAFGFIIAGTHTTSATATLLFHHLLHAPDIMSKCVAEIDQNLGPLEGNPAYSVTEAETSLPFVRQCVRENFRLTPVFTMPLARRVMAPEGIVIAGHHIKQGTSVAICNHSFHHNPLIWGEDHNVFNPDRWEVPEIAQRARHLMHFGLGGRQCVGKTVAQTNIYKLVSTLLRRFDFQLADSEERERAAKGEFVGKLPEMISVGISDLKHPLMVRARLQSPATAVDKPKPSAILKDLDAGDVPRRSPNAPTLMMVAGKSKLIRGKAESDLGVRVRDIEAKLASVCGSVETVPDTFDLGSESVPAPWANGNEGSSVKSSTGPYVTSLSQATPSYTESLPDVRATGLFDHPSTTDMGYFGSSSNHALFRSITAEIINCGYNHAQHSFEPFGRCQGPISRTHVSAQVSTDFTSTETGYPERRVALELISRFSDSIGAVLPFATESALVIEACKISVDAELASEVQALLDIVFAHALVSADEKAANKFYLRAFHILETQSQHLPSLESLRACLLLVSFQQNTRRAISSWSPHCLAVKMAYELGVHAPFTYKGLSSQDKYARLNLWLGVVTQDRILSSALGRPSLIPSHHVQIDVSRYLDSDKKNEQLIHMSLKESYFRHLTCLHHITGQAIDDIYDHNMGISDQLSFDDLVAKTVDLSRKLDQWRVNLSPFEIRQHDLKSSIPLTGTSRAEGFQNLLAIHYYRTVLLANGQLLLRILQERTSIRLEDMDISHQIAISSLQRDYTAAKELCWLLSSISTLHSGFFESNATWWVCNYGVLTLCLHLMGVWILSLNNPAYFRLLKIYPSEVQTLLKEAVDTLLVIGGESLMSRKAHHCIRQYIEFLASAEQRMETNGLAEVDQAVLWAAQTEMALDSEPNLGDFLHSLDSEDALLGEFKQSQSQSGGGGGYGEPKPEEPSLPRKMLESAATTFASIVVLALGFAGAAYIYHKSYKWLVLRKMTRAFEPGDPVLEMAAIGKDVPHKKGGETDYWVLRPEQDRVNRIVSGEEKGHYFLLVGEKGTGKSSMLIEAMRQIDGDAVSMFEAHPDTEIFRQRLGKALDYEFHEDYIGGYFSERGPRESTALLDIERALNKLEKVAMKMRSDRGKPLIVIVNQMHLLRNVEEGRDLIELLQQRAEQWAAADLVTMIFNSDDYWVYERLKQLATRMEVIPVHDLPRKQAVEALKNYRLRYRGEQLSESMLEQIYSKVGGRVSFLNRVAKSEDMLAKCESIKNTEKRWFLNQCWILGAEMDDDVMDQQKWAAAAMTLALALVDKEKEMDQTYSPEEGHILPSYPFHEAQQIMTRCDFIRELDSLNLLTITHHADVRASSVPMQHAFKEICSQPDFREFLEATMNRIADIESLGRTRELVAKDLVLGGQYEIEHNRKSVTVKLVQKEEEED</sequence>
<evidence type="ECO:0000313" key="9">
    <source>
        <dbReference type="EMBL" id="CEO46660.1"/>
    </source>
</evidence>
<gene>
    <name evidence="9" type="ORF">BN869_000002715_1</name>
</gene>
<keyword evidence="2 4" id="KW-0408">Iron</keyword>
<name>A0A0B7JVK4_BIOOC</name>
<dbReference type="Gene3D" id="1.10.630.10">
    <property type="entry name" value="Cytochrome P450"/>
    <property type="match status" value="1"/>
</dbReference>
<feature type="coiled-coil region" evidence="5">
    <location>
        <begin position="257"/>
        <end position="284"/>
    </location>
</feature>
<dbReference type="SUPFAM" id="SSF48264">
    <property type="entry name" value="Cytochrome P450"/>
    <property type="match status" value="1"/>
</dbReference>
<keyword evidence="4" id="KW-0349">Heme</keyword>
<feature type="transmembrane region" description="Helical" evidence="7">
    <location>
        <begin position="1224"/>
        <end position="1245"/>
    </location>
</feature>
<dbReference type="Pfam" id="PF13191">
    <property type="entry name" value="AAA_16"/>
    <property type="match status" value="1"/>
</dbReference>
<dbReference type="EMBL" id="CDPU01000005">
    <property type="protein sequence ID" value="CEO46660.1"/>
    <property type="molecule type" value="Genomic_DNA"/>
</dbReference>
<dbReference type="SMART" id="SM00906">
    <property type="entry name" value="Fungal_trans"/>
    <property type="match status" value="1"/>
</dbReference>
<dbReference type="PANTHER" id="PTHR36168">
    <property type="entry name" value="CHROMOSOME 1, WHOLE GENOME SHOTGUN SEQUENCE"/>
    <property type="match status" value="1"/>
</dbReference>
<reference evidence="9" key="1">
    <citation type="submission" date="2015-01" db="EMBL/GenBank/DDBJ databases">
        <authorList>
            <person name="Durling Mikael"/>
        </authorList>
    </citation>
    <scope>NUCLEOTIDE SEQUENCE</scope>
</reference>
<dbReference type="Pfam" id="PF24913">
    <property type="entry name" value="WHD_AAA_fung"/>
    <property type="match status" value="1"/>
</dbReference>
<dbReference type="SUPFAM" id="SSF52540">
    <property type="entry name" value="P-loop containing nucleoside triphosphate hydrolases"/>
    <property type="match status" value="1"/>
</dbReference>
<proteinExistence type="predicted"/>